<sequence>MPVDYSGRASLALALTSTKLVTSRLRRYFVGIFPDSSERRMQWDEKASVEEILETFKDFHPSVLKALAMADGRQLRDRDPLDSLVKDNFALIGDAGHAMGPHQGQGACQALEDAEALRVVLKGAKSDEVHARLQVFNELRSERVAQVVRNTRAAAPDSSSTHVKSANDFSNYYWSYQLTQEAVRVMNEHGHGLQLVDDASAELIVT</sequence>
<dbReference type="SUPFAM" id="SSF54373">
    <property type="entry name" value="FAD-linked reductases, C-terminal domain"/>
    <property type="match status" value="1"/>
</dbReference>
<evidence type="ECO:0000313" key="7">
    <source>
        <dbReference type="EMBL" id="KAF2220782.1"/>
    </source>
</evidence>
<gene>
    <name evidence="7" type="ORF">BDZ85DRAFT_31321</name>
</gene>
<comment type="similarity">
    <text evidence="1">Belongs to the paxM FAD-dependent monooxygenase family.</text>
</comment>
<keyword evidence="8" id="KW-1185">Reference proteome</keyword>
<dbReference type="GO" id="GO:0071949">
    <property type="term" value="F:FAD binding"/>
    <property type="evidence" value="ECO:0007669"/>
    <property type="project" value="InterPro"/>
</dbReference>
<dbReference type="Gene3D" id="3.50.50.60">
    <property type="entry name" value="FAD/NAD(P)-binding domain"/>
    <property type="match status" value="1"/>
</dbReference>
<dbReference type="PANTHER" id="PTHR13789:SF314">
    <property type="entry name" value="FAD-BINDING DOMAIN-CONTAINING PROTEIN"/>
    <property type="match status" value="1"/>
</dbReference>
<accession>A0A6A6G4Y7</accession>
<dbReference type="PANTHER" id="PTHR13789">
    <property type="entry name" value="MONOOXYGENASE"/>
    <property type="match status" value="1"/>
</dbReference>
<dbReference type="EMBL" id="ML992512">
    <property type="protein sequence ID" value="KAF2220782.1"/>
    <property type="molecule type" value="Genomic_DNA"/>
</dbReference>
<dbReference type="AlphaFoldDB" id="A0A6A6G4Y7"/>
<evidence type="ECO:0000256" key="5">
    <source>
        <dbReference type="ARBA" id="ARBA00023033"/>
    </source>
</evidence>
<evidence type="ECO:0000256" key="2">
    <source>
        <dbReference type="ARBA" id="ARBA00022630"/>
    </source>
</evidence>
<dbReference type="InterPro" id="IPR050493">
    <property type="entry name" value="FAD-dep_Monooxygenase_BioMet"/>
</dbReference>
<reference evidence="8" key="1">
    <citation type="journal article" date="2020" name="Stud. Mycol.">
        <title>101 Dothideomycetes genomes: A test case for predicting lifestyles and emergence of pathogens.</title>
        <authorList>
            <person name="Haridas S."/>
            <person name="Albert R."/>
            <person name="Binder M."/>
            <person name="Bloem J."/>
            <person name="LaButti K."/>
            <person name="Salamov A."/>
            <person name="Andreopoulos B."/>
            <person name="Baker S."/>
            <person name="Barry K."/>
            <person name="Bills G."/>
            <person name="Bluhm B."/>
            <person name="Cannon C."/>
            <person name="Castanera R."/>
            <person name="Culley D."/>
            <person name="Daum C."/>
            <person name="Ezra D."/>
            <person name="Gonzalez J."/>
            <person name="Henrissat B."/>
            <person name="Kuo A."/>
            <person name="Liang C."/>
            <person name="Lipzen A."/>
            <person name="Lutzoni F."/>
            <person name="Magnuson J."/>
            <person name="Mondo S."/>
            <person name="Nolan M."/>
            <person name="Ohm R."/>
            <person name="Pangilinan J."/>
            <person name="Park H.-J."/>
            <person name="Ramirez L."/>
            <person name="Alfaro M."/>
            <person name="Sun H."/>
            <person name="Tritt A."/>
            <person name="Yoshinaga Y."/>
            <person name="Zwiers L.-H."/>
            <person name="Turgeon B."/>
            <person name="Goodwin S."/>
            <person name="Spatafora J."/>
            <person name="Crous P."/>
            <person name="Grigoriev I."/>
        </authorList>
    </citation>
    <scope>NUCLEOTIDE SEQUENCE [LARGE SCALE GENOMIC DNA]</scope>
    <source>
        <strain evidence="8">CECT 20119</strain>
    </source>
</reference>
<dbReference type="Proteomes" id="UP000799538">
    <property type="component" value="Unassembled WGS sequence"/>
</dbReference>
<keyword evidence="3" id="KW-0274">FAD</keyword>
<dbReference type="Pfam" id="PF01494">
    <property type="entry name" value="FAD_binding_3"/>
    <property type="match status" value="1"/>
</dbReference>
<proteinExistence type="inferred from homology"/>
<name>A0A6A6G4Y7_9PEZI</name>
<dbReference type="OrthoDB" id="9993796at2759"/>
<dbReference type="GO" id="GO:0004497">
    <property type="term" value="F:monooxygenase activity"/>
    <property type="evidence" value="ECO:0007669"/>
    <property type="project" value="UniProtKB-KW"/>
</dbReference>
<evidence type="ECO:0000256" key="3">
    <source>
        <dbReference type="ARBA" id="ARBA00022827"/>
    </source>
</evidence>
<evidence type="ECO:0000313" key="8">
    <source>
        <dbReference type="Proteomes" id="UP000799538"/>
    </source>
</evidence>
<dbReference type="InterPro" id="IPR036188">
    <property type="entry name" value="FAD/NAD-bd_sf"/>
</dbReference>
<organism evidence="7 8">
    <name type="scientific">Elsinoe ampelina</name>
    <dbReference type="NCBI Taxonomy" id="302913"/>
    <lineage>
        <taxon>Eukaryota</taxon>
        <taxon>Fungi</taxon>
        <taxon>Dikarya</taxon>
        <taxon>Ascomycota</taxon>
        <taxon>Pezizomycotina</taxon>
        <taxon>Dothideomycetes</taxon>
        <taxon>Dothideomycetidae</taxon>
        <taxon>Myriangiales</taxon>
        <taxon>Elsinoaceae</taxon>
        <taxon>Elsinoe</taxon>
    </lineage>
</organism>
<evidence type="ECO:0000256" key="4">
    <source>
        <dbReference type="ARBA" id="ARBA00023002"/>
    </source>
</evidence>
<keyword evidence="2" id="KW-0285">Flavoprotein</keyword>
<keyword evidence="4" id="KW-0560">Oxidoreductase</keyword>
<feature type="domain" description="FAD-binding" evidence="6">
    <location>
        <begin position="36"/>
        <end position="151"/>
    </location>
</feature>
<protein>
    <recommendedName>
        <fullName evidence="6">FAD-binding domain-containing protein</fullName>
    </recommendedName>
</protein>
<evidence type="ECO:0000256" key="1">
    <source>
        <dbReference type="ARBA" id="ARBA00007992"/>
    </source>
</evidence>
<evidence type="ECO:0000259" key="6">
    <source>
        <dbReference type="Pfam" id="PF01494"/>
    </source>
</evidence>
<keyword evidence="5" id="KW-0503">Monooxygenase</keyword>
<dbReference type="InterPro" id="IPR002938">
    <property type="entry name" value="FAD-bd"/>
</dbReference>
<dbReference type="SUPFAM" id="SSF51905">
    <property type="entry name" value="FAD/NAD(P)-binding domain"/>
    <property type="match status" value="1"/>
</dbReference>